<dbReference type="PANTHER" id="PTHR41878:SF1">
    <property type="entry name" value="TNPR PROTEIN"/>
    <property type="match status" value="1"/>
</dbReference>
<name>A0A560GHJ7_9PROT</name>
<gene>
    <name evidence="2" type="ORF">FBZ90_13513</name>
</gene>
<feature type="domain" description="Plasmid pRiA4b Orf3-like" evidence="1">
    <location>
        <begin position="13"/>
        <end position="168"/>
    </location>
</feature>
<evidence type="ECO:0000313" key="2">
    <source>
        <dbReference type="EMBL" id="TWB33271.1"/>
    </source>
</evidence>
<dbReference type="AlphaFoldDB" id="A0A560GHJ7"/>
<sequence length="191" mass="21566">MTADAPLPPELIATVRIDLLDTEPPIWREVEVPVAMTLKQVHGVIQAVMEWQDAHLWSFASDSEEISQSRAAKLPLLDLLRPRKTKLLYTYDFGDCWEHQLTVTRPRPPQMGVAYPRYVAGEGAAPPEDCGGIPGFYAQLDILADPHHPDYDEIKEWLGDYDPGVFDEQPVKQRLARIAARRSAPKKAKTR</sequence>
<accession>A0A560GHJ7</accession>
<dbReference type="Gene3D" id="3.10.290.30">
    <property type="entry name" value="MM3350-like"/>
    <property type="match status" value="1"/>
</dbReference>
<proteinExistence type="predicted"/>
<reference evidence="2 3" key="1">
    <citation type="submission" date="2019-06" db="EMBL/GenBank/DDBJ databases">
        <title>Genomic Encyclopedia of Type Strains, Phase IV (KMG-V): Genome sequencing to study the core and pangenomes of soil and plant-associated prokaryotes.</title>
        <authorList>
            <person name="Whitman W."/>
        </authorList>
    </citation>
    <scope>NUCLEOTIDE SEQUENCE [LARGE SCALE GENOMIC DNA]</scope>
    <source>
        <strain evidence="2 3">BR 11622</strain>
    </source>
</reference>
<comment type="caution">
    <text evidence="2">The sequence shown here is derived from an EMBL/GenBank/DDBJ whole genome shotgun (WGS) entry which is preliminary data.</text>
</comment>
<evidence type="ECO:0000259" key="1">
    <source>
        <dbReference type="Pfam" id="PF07929"/>
    </source>
</evidence>
<dbReference type="InterPro" id="IPR024047">
    <property type="entry name" value="MM3350-like_sf"/>
</dbReference>
<dbReference type="Proteomes" id="UP000315751">
    <property type="component" value="Unassembled WGS sequence"/>
</dbReference>
<organism evidence="2 3">
    <name type="scientific">Nitrospirillum amazonense</name>
    <dbReference type="NCBI Taxonomy" id="28077"/>
    <lineage>
        <taxon>Bacteria</taxon>
        <taxon>Pseudomonadati</taxon>
        <taxon>Pseudomonadota</taxon>
        <taxon>Alphaproteobacteria</taxon>
        <taxon>Rhodospirillales</taxon>
        <taxon>Azospirillaceae</taxon>
        <taxon>Nitrospirillum</taxon>
    </lineage>
</organism>
<dbReference type="PANTHER" id="PTHR41878">
    <property type="entry name" value="LEXA REPRESSOR-RELATED"/>
    <property type="match status" value="1"/>
</dbReference>
<dbReference type="SUPFAM" id="SSF159941">
    <property type="entry name" value="MM3350-like"/>
    <property type="match status" value="1"/>
</dbReference>
<keyword evidence="3" id="KW-1185">Reference proteome</keyword>
<dbReference type="InterPro" id="IPR012912">
    <property type="entry name" value="Plasmid_pRiA4b_Orf3-like"/>
</dbReference>
<dbReference type="EMBL" id="VITR01000035">
    <property type="protein sequence ID" value="TWB33271.1"/>
    <property type="molecule type" value="Genomic_DNA"/>
</dbReference>
<dbReference type="OrthoDB" id="9816539at2"/>
<protein>
    <submittedName>
        <fullName evidence="2">PRiA4b ORF-3-like protein</fullName>
    </submittedName>
</protein>
<dbReference type="RefSeq" id="WP_145736962.1">
    <property type="nucleotide sequence ID" value="NZ_VITR01000035.1"/>
</dbReference>
<evidence type="ECO:0000313" key="3">
    <source>
        <dbReference type="Proteomes" id="UP000315751"/>
    </source>
</evidence>
<dbReference type="Pfam" id="PF07929">
    <property type="entry name" value="PRiA4_ORF3"/>
    <property type="match status" value="1"/>
</dbReference>